<dbReference type="Proteomes" id="UP000321570">
    <property type="component" value="Unassembled WGS sequence"/>
</dbReference>
<accession>A0A564Z5B9</accession>
<feature type="compositionally biased region" description="Polar residues" evidence="1">
    <location>
        <begin position="157"/>
        <end position="169"/>
    </location>
</feature>
<evidence type="ECO:0000313" key="3">
    <source>
        <dbReference type="Proteomes" id="UP000321570"/>
    </source>
</evidence>
<feature type="non-terminal residue" evidence="2">
    <location>
        <position position="169"/>
    </location>
</feature>
<feature type="non-terminal residue" evidence="2">
    <location>
        <position position="1"/>
    </location>
</feature>
<dbReference type="AlphaFoldDB" id="A0A564Z5B9"/>
<name>A0A564Z5B9_HYMDI</name>
<organism evidence="2 3">
    <name type="scientific">Hymenolepis diminuta</name>
    <name type="common">Rat tapeworm</name>
    <dbReference type="NCBI Taxonomy" id="6216"/>
    <lineage>
        <taxon>Eukaryota</taxon>
        <taxon>Metazoa</taxon>
        <taxon>Spiralia</taxon>
        <taxon>Lophotrochozoa</taxon>
        <taxon>Platyhelminthes</taxon>
        <taxon>Cestoda</taxon>
        <taxon>Eucestoda</taxon>
        <taxon>Cyclophyllidea</taxon>
        <taxon>Hymenolepididae</taxon>
        <taxon>Hymenolepis</taxon>
    </lineage>
</organism>
<evidence type="ECO:0000256" key="1">
    <source>
        <dbReference type="SAM" id="MobiDB-lite"/>
    </source>
</evidence>
<proteinExistence type="predicted"/>
<reference evidence="2 3" key="1">
    <citation type="submission" date="2019-07" db="EMBL/GenBank/DDBJ databases">
        <authorList>
            <person name="Jastrzebski P J."/>
            <person name="Paukszto L."/>
            <person name="Jastrzebski P J."/>
        </authorList>
    </citation>
    <scope>NUCLEOTIDE SEQUENCE [LARGE SCALE GENOMIC DNA]</scope>
    <source>
        <strain evidence="2 3">WMS-il1</strain>
    </source>
</reference>
<feature type="compositionally biased region" description="Low complexity" evidence="1">
    <location>
        <begin position="91"/>
        <end position="109"/>
    </location>
</feature>
<feature type="compositionally biased region" description="Basic and acidic residues" evidence="1">
    <location>
        <begin position="139"/>
        <end position="155"/>
    </location>
</feature>
<sequence>PGPNGYYQSPWYPYYDPYWQWIRAAAASNAGLGPRSFDGWPPNAVPPALHPHLPPPPPPSSAQIPMPPSTNAPLSALLSPYAGPTRRRIQQQKLAAARQLQRQQQQQQLHQHHHGQHGQGQEGAGRQVLRGISLQDLPSRTRSDSEGVYHTREYSASRPSLVQMTGATS</sequence>
<evidence type="ECO:0000313" key="2">
    <source>
        <dbReference type="EMBL" id="VUZ54707.1"/>
    </source>
</evidence>
<dbReference type="EMBL" id="CABIJS010000666">
    <property type="protein sequence ID" value="VUZ54707.1"/>
    <property type="molecule type" value="Genomic_DNA"/>
</dbReference>
<feature type="compositionally biased region" description="Pro residues" evidence="1">
    <location>
        <begin position="43"/>
        <end position="70"/>
    </location>
</feature>
<gene>
    <name evidence="2" type="ORF">WMSIL1_LOCUS12788</name>
</gene>
<keyword evidence="3" id="KW-1185">Reference proteome</keyword>
<feature type="region of interest" description="Disordered" evidence="1">
    <location>
        <begin position="30"/>
        <end position="169"/>
    </location>
</feature>
<protein>
    <submittedName>
        <fullName evidence="2">Uncharacterized protein</fullName>
    </submittedName>
</protein>